<comment type="caution">
    <text evidence="3">The sequence shown here is derived from an EMBL/GenBank/DDBJ whole genome shotgun (WGS) entry which is preliminary data.</text>
</comment>
<accession>K1VMW7</accession>
<feature type="compositionally biased region" description="Basic and acidic residues" evidence="2">
    <location>
        <begin position="424"/>
        <end position="435"/>
    </location>
</feature>
<keyword evidence="1" id="KW-0175">Coiled coil</keyword>
<dbReference type="EMBL" id="AMBO01000334">
    <property type="protein sequence ID" value="EKD00732.1"/>
    <property type="molecule type" value="Genomic_DNA"/>
</dbReference>
<feature type="compositionally biased region" description="Acidic residues" evidence="2">
    <location>
        <begin position="599"/>
        <end position="614"/>
    </location>
</feature>
<evidence type="ECO:0000313" key="3">
    <source>
        <dbReference type="EMBL" id="EKD00732.1"/>
    </source>
</evidence>
<feature type="compositionally biased region" description="Low complexity" evidence="2">
    <location>
        <begin position="553"/>
        <end position="570"/>
    </location>
</feature>
<evidence type="ECO:0000313" key="4">
    <source>
        <dbReference type="Proteomes" id="UP000006757"/>
    </source>
</evidence>
<feature type="region of interest" description="Disordered" evidence="2">
    <location>
        <begin position="345"/>
        <end position="367"/>
    </location>
</feature>
<evidence type="ECO:0000256" key="1">
    <source>
        <dbReference type="SAM" id="Coils"/>
    </source>
</evidence>
<feature type="compositionally biased region" description="Basic and acidic residues" evidence="2">
    <location>
        <begin position="495"/>
        <end position="507"/>
    </location>
</feature>
<feature type="coiled-coil region" evidence="1">
    <location>
        <begin position="213"/>
        <end position="266"/>
    </location>
</feature>
<dbReference type="AlphaFoldDB" id="K1VMW7"/>
<evidence type="ECO:0000256" key="2">
    <source>
        <dbReference type="SAM" id="MobiDB-lite"/>
    </source>
</evidence>
<protein>
    <submittedName>
        <fullName evidence="3">Uncharacterized protein</fullName>
    </submittedName>
</protein>
<sequence length="614" mass="66553">MILFRHGRLKPGGYEGCVTGLRSTSPGGGQSRCYISLDALGKGVSTRMYDFIRQNPGTLAIYLNTRINVRDVTQRSALVQAARTATQYISEVSPALSFLALLITTDKESVGHEWLGSFASDSPLSSDAAHLQWWPTTAYKGHNAQTPAKQAVRGISPLSLADRLKNARLAAKAKGYEHKCRARHRAHLDAAEKALKSGLLPAQLTDRQRRALARRANDVAREKKRSAERLDDRHDLKRAKAAGVLKEEFNERQRKTQKRLDNDKAKRDEKYRIAKEAEEAEAAGLPLTELQQKHLTSVRSARLVESDQEDIVFLGHGRNSEPITIFDSEDDIAGSSAKRYSGSFHAAAGPDSKPYLPSSTIGSSRTRHARAAASTSTAAVPMSLTTSLQAASAPDTSRRIYLAPQASNADASLDDSYQEDDTEPERSFDMKRKIDSLGYGKDTIRAFPKKVDYDEPIAISNDDDDEIMKPTPVSRSASSSASGPSKTKKPQTNPKNKDLSVTKEHEASTSASSSRGTASSAYAASASASSSRGTTSSALSSLLPYLVKDEPSRSWTTSSGGSTAQAASASLRSEDEHNNPEQDDSDDEGDEQSAVLGSPDDDDDEFDDEEEAKA</sequence>
<proteinExistence type="predicted"/>
<organism evidence="3 4">
    <name type="scientific">Trichosporon asahii var. asahii (strain CBS 8904)</name>
    <name type="common">Yeast</name>
    <dbReference type="NCBI Taxonomy" id="1220162"/>
    <lineage>
        <taxon>Eukaryota</taxon>
        <taxon>Fungi</taxon>
        <taxon>Dikarya</taxon>
        <taxon>Basidiomycota</taxon>
        <taxon>Agaricomycotina</taxon>
        <taxon>Tremellomycetes</taxon>
        <taxon>Trichosporonales</taxon>
        <taxon>Trichosporonaceae</taxon>
        <taxon>Trichosporon</taxon>
    </lineage>
</organism>
<gene>
    <name evidence="3" type="ORF">A1Q2_04924</name>
</gene>
<dbReference type="InParanoid" id="K1VMW7"/>
<keyword evidence="4" id="KW-1185">Reference proteome</keyword>
<name>K1VMW7_TRIAC</name>
<feature type="region of interest" description="Disordered" evidence="2">
    <location>
        <begin position="404"/>
        <end position="538"/>
    </location>
</feature>
<reference evidence="3 4" key="1">
    <citation type="journal article" date="2012" name="Eukaryot. Cell">
        <title>Genome sequence of the Trichosporon asahii environmental strain CBS 8904.</title>
        <authorList>
            <person name="Yang R.Y."/>
            <person name="Li H.T."/>
            <person name="Zhu H."/>
            <person name="Zhou G.P."/>
            <person name="Wang M."/>
            <person name="Wang L."/>
        </authorList>
    </citation>
    <scope>NUCLEOTIDE SEQUENCE [LARGE SCALE GENOMIC DNA]</scope>
    <source>
        <strain evidence="3 4">CBS 8904</strain>
    </source>
</reference>
<feature type="compositionally biased region" description="Low complexity" evidence="2">
    <location>
        <begin position="469"/>
        <end position="494"/>
    </location>
</feature>
<feature type="compositionally biased region" description="Low complexity" evidence="2">
    <location>
        <begin position="508"/>
        <end position="538"/>
    </location>
</feature>
<feature type="compositionally biased region" description="Acidic residues" evidence="2">
    <location>
        <begin position="581"/>
        <end position="591"/>
    </location>
</feature>
<dbReference type="HOGENOM" id="CLU_444952_0_0_1"/>
<feature type="region of interest" description="Disordered" evidence="2">
    <location>
        <begin position="551"/>
        <end position="614"/>
    </location>
</feature>
<dbReference type="Proteomes" id="UP000006757">
    <property type="component" value="Unassembled WGS sequence"/>
</dbReference>
<feature type="compositionally biased region" description="Acidic residues" evidence="2">
    <location>
        <begin position="412"/>
        <end position="423"/>
    </location>
</feature>